<accession>A0A2V4V655</accession>
<dbReference type="GO" id="GO:0005524">
    <property type="term" value="F:ATP binding"/>
    <property type="evidence" value="ECO:0007669"/>
    <property type="project" value="InterPro"/>
</dbReference>
<proteinExistence type="predicted"/>
<dbReference type="InterPro" id="IPR036637">
    <property type="entry name" value="Phosphohistidine_dom_sf"/>
</dbReference>
<dbReference type="InterPro" id="IPR002192">
    <property type="entry name" value="PPDK_AMP/ATP-bd"/>
</dbReference>
<dbReference type="Gene3D" id="3.30.1490.20">
    <property type="entry name" value="ATP-grasp fold, A domain"/>
    <property type="match status" value="1"/>
</dbReference>
<reference evidence="2 3" key="1">
    <citation type="submission" date="2018-06" db="EMBL/GenBank/DDBJ databases">
        <title>Genomic Encyclopedia of Type Strains, Phase III (KMG-III): the genomes of soil and plant-associated and newly described type strains.</title>
        <authorList>
            <person name="Whitman W."/>
        </authorList>
    </citation>
    <scope>NUCLEOTIDE SEQUENCE [LARGE SCALE GENOMIC DNA]</scope>
    <source>
        <strain evidence="2 3">CECT 7022</strain>
    </source>
</reference>
<evidence type="ECO:0000313" key="2">
    <source>
        <dbReference type="EMBL" id="PYE47289.1"/>
    </source>
</evidence>
<dbReference type="EMBL" id="QJSW01000014">
    <property type="protein sequence ID" value="PYE47289.1"/>
    <property type="molecule type" value="Genomic_DNA"/>
</dbReference>
<dbReference type="SUPFAM" id="SSF52009">
    <property type="entry name" value="Phosphohistidine domain"/>
    <property type="match status" value="1"/>
</dbReference>
<comment type="caution">
    <text evidence="2">The sequence shown here is derived from an EMBL/GenBank/DDBJ whole genome shotgun (WGS) entry which is preliminary data.</text>
</comment>
<dbReference type="PANTHER" id="PTHR43615">
    <property type="entry name" value="PHOSPHOENOLPYRUVATE SYNTHASE-RELATED"/>
    <property type="match status" value="1"/>
</dbReference>
<dbReference type="Proteomes" id="UP000247790">
    <property type="component" value="Unassembled WGS sequence"/>
</dbReference>
<dbReference type="SUPFAM" id="SSF56059">
    <property type="entry name" value="Glutathione synthetase ATP-binding domain-like"/>
    <property type="match status" value="1"/>
</dbReference>
<gene>
    <name evidence="2" type="ORF">DFQ00_11429</name>
</gene>
<organism evidence="2 3">
    <name type="scientific">Paenibacillus barcinonensis</name>
    <dbReference type="NCBI Taxonomy" id="198119"/>
    <lineage>
        <taxon>Bacteria</taxon>
        <taxon>Bacillati</taxon>
        <taxon>Bacillota</taxon>
        <taxon>Bacilli</taxon>
        <taxon>Bacillales</taxon>
        <taxon>Paenibacillaceae</taxon>
        <taxon>Paenibacillus</taxon>
    </lineage>
</organism>
<sequence length="658" mass="75070">MFLTYDDIDNPNLVGNKFFYLSQLSRLQGNFFVPKAICISTNMFQEILGHERIDWLKHFFEDLRATVGCYLVDSIADLNSLIQNLTLDQSFRNNLEYKLKEVFGERYLLKSYAVRSSSVSEDSVNNSYAGVYHSELNVKGIGQICSSILLIMSQYYSYSSIASRIRVNNYEYMPDLGIIIQQMVEPLYAGVAFTFKEKECMLEYVEGLGDKLVSGNIEPYRYSTETDYNASNYATDDQKLDDIISVILELKKVIGFQVDVEWAMNHRKDLYILQMRPVTKELAETNNDPKYLVASLYLEQLPLDLNLGECASVYASYVKKRSSIYQLAEQLGCKTGKGYVLNFNGKGLLTFANKFNDLLNSSQSDKYVLDLNDNIRQVILTKDDIFTYLVDTYTLTLNSLEQHTVILREFIQGDFGFISKYYKENELFIEYSYDGLLAINRGIADCYQVYFTEEGNVEIQTDQEVSTTLAENFNFIKKLTEEMNNKHHGCQLEWVMYQGTPYFVDYSNESSLITFEKNGDGLAIVKGSAHGPALNLIQEKETLFRLSVGPAVSINKSDDLAYHTELKKIFGVLEAFETKPIIVVDKPYAVLSIFFDKVAGFIFKEGSLLCHLSVLLRENEIPSLISPIIDEIKTNDELLISDQQLLILKVTEERGATS</sequence>
<dbReference type="InterPro" id="IPR013815">
    <property type="entry name" value="ATP_grasp_subdomain_1"/>
</dbReference>
<evidence type="ECO:0000313" key="3">
    <source>
        <dbReference type="Proteomes" id="UP000247790"/>
    </source>
</evidence>
<dbReference type="PANTHER" id="PTHR43615:SF1">
    <property type="entry name" value="PPDK_N DOMAIN-CONTAINING PROTEIN"/>
    <property type="match status" value="1"/>
</dbReference>
<dbReference type="Pfam" id="PF01326">
    <property type="entry name" value="PPDK_N"/>
    <property type="match status" value="1"/>
</dbReference>
<dbReference type="AlphaFoldDB" id="A0A2V4V655"/>
<evidence type="ECO:0000259" key="1">
    <source>
        <dbReference type="Pfam" id="PF01326"/>
    </source>
</evidence>
<protein>
    <submittedName>
        <fullName evidence="2">Pyruvate phosphate dikinase-like enzyme</fullName>
    </submittedName>
</protein>
<keyword evidence="2" id="KW-0670">Pyruvate</keyword>
<dbReference type="GO" id="GO:0016301">
    <property type="term" value="F:kinase activity"/>
    <property type="evidence" value="ECO:0007669"/>
    <property type="project" value="UniProtKB-KW"/>
</dbReference>
<feature type="domain" description="Pyruvate phosphate dikinase AMP/ATP-binding" evidence="1">
    <location>
        <begin position="12"/>
        <end position="224"/>
    </location>
</feature>
<keyword evidence="2" id="KW-0808">Transferase</keyword>
<name>A0A2V4V655_PAEBA</name>
<dbReference type="InterPro" id="IPR051549">
    <property type="entry name" value="PEP_Utilizing_Enz"/>
</dbReference>
<keyword evidence="2" id="KW-0418">Kinase</keyword>
<dbReference type="Gene3D" id="3.30.470.20">
    <property type="entry name" value="ATP-grasp fold, B domain"/>
    <property type="match status" value="1"/>
</dbReference>
<dbReference type="RefSeq" id="WP_167433782.1">
    <property type="nucleotide sequence ID" value="NZ_QJSW01000014.1"/>
</dbReference>